<name>A0A8X6USC3_NEPPI</name>
<sequence length="92" mass="10276">MFLRTKVSNLVLVNIIIYLLLTTEISCVAKSKDLATKGAAKSALPWDLKWWGKERGGEKVPRGEGGHPCVLQEFTSTLVDSMQKSDKKDKRN</sequence>
<evidence type="ECO:0000313" key="2">
    <source>
        <dbReference type="EMBL" id="GFU45274.1"/>
    </source>
</evidence>
<dbReference type="AlphaFoldDB" id="A0A8X6USC3"/>
<dbReference type="Proteomes" id="UP000887013">
    <property type="component" value="Unassembled WGS sequence"/>
</dbReference>
<feature type="signal peptide" evidence="1">
    <location>
        <begin position="1"/>
        <end position="22"/>
    </location>
</feature>
<reference evidence="2" key="1">
    <citation type="submission" date="2020-08" db="EMBL/GenBank/DDBJ databases">
        <title>Multicomponent nature underlies the extraordinary mechanical properties of spider dragline silk.</title>
        <authorList>
            <person name="Kono N."/>
            <person name="Nakamura H."/>
            <person name="Mori M."/>
            <person name="Yoshida Y."/>
            <person name="Ohtoshi R."/>
            <person name="Malay A.D."/>
            <person name="Moran D.A.P."/>
            <person name="Tomita M."/>
            <person name="Numata K."/>
            <person name="Arakawa K."/>
        </authorList>
    </citation>
    <scope>NUCLEOTIDE SEQUENCE</scope>
</reference>
<feature type="chain" id="PRO_5036442962" evidence="1">
    <location>
        <begin position="23"/>
        <end position="92"/>
    </location>
</feature>
<proteinExistence type="predicted"/>
<organism evidence="2 3">
    <name type="scientific">Nephila pilipes</name>
    <name type="common">Giant wood spider</name>
    <name type="synonym">Nephila maculata</name>
    <dbReference type="NCBI Taxonomy" id="299642"/>
    <lineage>
        <taxon>Eukaryota</taxon>
        <taxon>Metazoa</taxon>
        <taxon>Ecdysozoa</taxon>
        <taxon>Arthropoda</taxon>
        <taxon>Chelicerata</taxon>
        <taxon>Arachnida</taxon>
        <taxon>Araneae</taxon>
        <taxon>Araneomorphae</taxon>
        <taxon>Entelegynae</taxon>
        <taxon>Araneoidea</taxon>
        <taxon>Nephilidae</taxon>
        <taxon>Nephila</taxon>
    </lineage>
</organism>
<keyword evidence="3" id="KW-1185">Reference proteome</keyword>
<comment type="caution">
    <text evidence="2">The sequence shown here is derived from an EMBL/GenBank/DDBJ whole genome shotgun (WGS) entry which is preliminary data.</text>
</comment>
<keyword evidence="1" id="KW-0732">Signal</keyword>
<dbReference type="EMBL" id="BMAW01132838">
    <property type="protein sequence ID" value="GFU45274.1"/>
    <property type="molecule type" value="Genomic_DNA"/>
</dbReference>
<evidence type="ECO:0000256" key="1">
    <source>
        <dbReference type="SAM" id="SignalP"/>
    </source>
</evidence>
<accession>A0A8X6USC3</accession>
<gene>
    <name evidence="2" type="ORF">NPIL_104151</name>
</gene>
<protein>
    <submittedName>
        <fullName evidence="2">Uncharacterized protein</fullName>
    </submittedName>
</protein>
<evidence type="ECO:0000313" key="3">
    <source>
        <dbReference type="Proteomes" id="UP000887013"/>
    </source>
</evidence>